<accession>A0A0B5A3H8</accession>
<gene>
    <name evidence="1" type="primary">64</name>
    <name evidence="1" type="ORF">PIPSQUEAK_64</name>
</gene>
<reference evidence="1 2" key="1">
    <citation type="submission" date="2014-10" db="EMBL/GenBank/DDBJ databases">
        <authorList>
            <person name="Glennon S."/>
            <person name="Yurick A."/>
            <person name="Bowman C.A."/>
            <person name="Russell D.A."/>
            <person name="Pope W.H."/>
            <person name="Jacobs-Sera D."/>
            <person name="Hendrix R.W."/>
            <person name="Hatfull G.F."/>
        </authorList>
    </citation>
    <scope>NUCLEOTIDE SEQUENCE [LARGE SCALE GENOMIC DNA]</scope>
</reference>
<evidence type="ECO:0000313" key="1">
    <source>
        <dbReference type="EMBL" id="AJD82384.1"/>
    </source>
</evidence>
<evidence type="ECO:0000313" key="2">
    <source>
        <dbReference type="Proteomes" id="UP000031730"/>
    </source>
</evidence>
<dbReference type="EMBL" id="KP027208">
    <property type="protein sequence ID" value="AJD82384.1"/>
    <property type="molecule type" value="Genomic_DNA"/>
</dbReference>
<name>A0A0B5A3H8_9CAUD</name>
<organism evidence="1 2">
    <name type="scientific">Mycobacterium phage Pipsqueak</name>
    <dbReference type="NCBI Taxonomy" id="1567474"/>
    <lineage>
        <taxon>Viruses</taxon>
        <taxon>Duplodnaviria</taxon>
        <taxon>Heunggongvirae</taxon>
        <taxon>Uroviricota</taxon>
        <taxon>Caudoviricetes</taxon>
        <taxon>Bclasvirinae</taxon>
        <taxon>Pegunavirus</taxon>
        <taxon>Pegunavirus soto</taxon>
    </lineage>
</organism>
<protein>
    <submittedName>
        <fullName evidence="1">Uncharacterized protein</fullName>
    </submittedName>
</protein>
<dbReference type="Proteomes" id="UP000031730">
    <property type="component" value="Segment"/>
</dbReference>
<proteinExistence type="predicted"/>
<sequence length="284" mass="31634">MLAVRRRARPSCRQIRSVLQDILLLGTVRLMGTKTSPVRLDMDLDEFTGHVNDLLGYDTQLGENIRIWRRSRNVINTLGSGSAFAKELNAAMDAAVGSVGVAEGLCHGTNKRVYRRHMAAHTKTVVRSEAVKKRCPELWLAARKPSFRMGCDTKTSPVAVPKIRPGYVGKLIEAKTEAAQRLKYAREHELRVKDHLYTTTFGIEAEDGWTGNPPYALSDGWVIGWTKTQRYSEALAKEKAPEFGVDLTEITEYVTVPPRVFYVVGDLTGTEGSLEDYEGDGYAD</sequence>